<dbReference type="PANTHER" id="PTHR33204">
    <property type="entry name" value="TRANSCRIPTIONAL REGULATOR, MARR FAMILY"/>
    <property type="match status" value="1"/>
</dbReference>
<dbReference type="InterPro" id="IPR002577">
    <property type="entry name" value="HTH_HxlR"/>
</dbReference>
<keyword evidence="1" id="KW-0805">Transcription regulation</keyword>
<gene>
    <name evidence="6" type="ORF">GC101_22645</name>
</gene>
<feature type="compositionally biased region" description="Polar residues" evidence="4">
    <location>
        <begin position="1"/>
        <end position="10"/>
    </location>
</feature>
<dbReference type="Gene3D" id="1.10.10.10">
    <property type="entry name" value="Winged helix-like DNA-binding domain superfamily/Winged helix DNA-binding domain"/>
    <property type="match status" value="1"/>
</dbReference>
<evidence type="ECO:0000256" key="4">
    <source>
        <dbReference type="SAM" id="MobiDB-lite"/>
    </source>
</evidence>
<dbReference type="EMBL" id="WHOB01000068">
    <property type="protein sequence ID" value="NOU81665.1"/>
    <property type="molecule type" value="Genomic_DNA"/>
</dbReference>
<evidence type="ECO:0000256" key="1">
    <source>
        <dbReference type="ARBA" id="ARBA00023015"/>
    </source>
</evidence>
<organism evidence="6 7">
    <name type="scientific">Paenibacillus phytohabitans</name>
    <dbReference type="NCBI Taxonomy" id="2654978"/>
    <lineage>
        <taxon>Bacteria</taxon>
        <taxon>Bacillati</taxon>
        <taxon>Bacillota</taxon>
        <taxon>Bacilli</taxon>
        <taxon>Bacillales</taxon>
        <taxon>Paenibacillaceae</taxon>
        <taxon>Paenibacillus</taxon>
    </lineage>
</organism>
<evidence type="ECO:0000256" key="3">
    <source>
        <dbReference type="ARBA" id="ARBA00023163"/>
    </source>
</evidence>
<protein>
    <recommendedName>
        <fullName evidence="5">HTH hxlR-type domain-containing protein</fullName>
    </recommendedName>
</protein>
<evidence type="ECO:0000259" key="5">
    <source>
        <dbReference type="PROSITE" id="PS51118"/>
    </source>
</evidence>
<dbReference type="Pfam" id="PF01638">
    <property type="entry name" value="HxlR"/>
    <property type="match status" value="1"/>
</dbReference>
<sequence>MNVQGRNDSSGDAEEMRHDEEMDSFQRTLEVIGGKWKGVLLYHLISGTKRFNELRRLCPGITQRMLAMQLRELERDGLVHREVYPQVPQKVEYSLTEWARGLESGLLSIKHWGEGYREVLAQNEPELQPAGGRAGEDSVEAAPRSTNTPG</sequence>
<keyword evidence="3" id="KW-0804">Transcription</keyword>
<keyword evidence="7" id="KW-1185">Reference proteome</keyword>
<dbReference type="Proteomes" id="UP000596857">
    <property type="component" value="Unassembled WGS sequence"/>
</dbReference>
<keyword evidence="2" id="KW-0238">DNA-binding</keyword>
<comment type="caution">
    <text evidence="6">The sequence shown here is derived from an EMBL/GenBank/DDBJ whole genome shotgun (WGS) entry which is preliminary data.</text>
</comment>
<dbReference type="SUPFAM" id="SSF46785">
    <property type="entry name" value="Winged helix' DNA-binding domain"/>
    <property type="match status" value="1"/>
</dbReference>
<dbReference type="PROSITE" id="PS51118">
    <property type="entry name" value="HTH_HXLR"/>
    <property type="match status" value="1"/>
</dbReference>
<reference evidence="6 7" key="1">
    <citation type="submission" date="2019-10" db="EMBL/GenBank/DDBJ databases">
        <title>Description of Paenibacillus terricola sp. nov.</title>
        <authorList>
            <person name="Carlier A."/>
            <person name="Qi S."/>
        </authorList>
    </citation>
    <scope>NUCLEOTIDE SEQUENCE [LARGE SCALE GENOMIC DNA]</scope>
    <source>
        <strain evidence="6 7">LMG 31459</strain>
    </source>
</reference>
<dbReference type="InterPro" id="IPR036390">
    <property type="entry name" value="WH_DNA-bd_sf"/>
</dbReference>
<accession>A0ABX1YPG9</accession>
<feature type="domain" description="HTH hxlR-type" evidence="5">
    <location>
        <begin position="23"/>
        <end position="121"/>
    </location>
</feature>
<dbReference type="PANTHER" id="PTHR33204:SF33">
    <property type="entry name" value="TRANSCRIPTIONAL REGULATOR, MARR FAMILY"/>
    <property type="match status" value="1"/>
</dbReference>
<feature type="region of interest" description="Disordered" evidence="4">
    <location>
        <begin position="123"/>
        <end position="150"/>
    </location>
</feature>
<evidence type="ECO:0000256" key="2">
    <source>
        <dbReference type="ARBA" id="ARBA00023125"/>
    </source>
</evidence>
<proteinExistence type="predicted"/>
<evidence type="ECO:0000313" key="6">
    <source>
        <dbReference type="EMBL" id="NOU81665.1"/>
    </source>
</evidence>
<dbReference type="InterPro" id="IPR036388">
    <property type="entry name" value="WH-like_DNA-bd_sf"/>
</dbReference>
<evidence type="ECO:0000313" key="7">
    <source>
        <dbReference type="Proteomes" id="UP000596857"/>
    </source>
</evidence>
<feature type="region of interest" description="Disordered" evidence="4">
    <location>
        <begin position="1"/>
        <end position="20"/>
    </location>
</feature>
<name>A0ABX1YPG9_9BACL</name>